<dbReference type="Gene3D" id="1.20.1530.20">
    <property type="match status" value="1"/>
</dbReference>
<sequence length="309" mass="32504">MATLLQVVLPVFIVIAFGYAAAWREYFSKAAVDALMTFAQGFAIPMLLFRSMTQLDLAASFDPALWGAFYTGALSGFAAGIIGARFLFKREWEDCIAIGFIGLFSNSLLLGLPITERAYGADALAANYAIIAIHSPFCYAVGITAMEIVKNRGGSLAKLPGKVANAMLHNALIVGILAGIAVNVTNLPLPTVFTEAVDLMARAALPTALFGLGGVLYRYKPEGDMLTVAYIVGVSLIVHPVVVYLLGGAFNLPTDSFRSAVVTAAMAPGVNAFLFASMYGHAQRVAASAVLIGTAATVVTASIWLTILP</sequence>
<dbReference type="PANTHER" id="PTHR36838">
    <property type="entry name" value="AUXIN EFFLUX CARRIER FAMILY PROTEIN"/>
    <property type="match status" value="1"/>
</dbReference>
<dbReference type="RefSeq" id="WP_086450081.1">
    <property type="nucleotide sequence ID" value="NZ_MSPP01000001.1"/>
</dbReference>
<dbReference type="AlphaFoldDB" id="A0A251X215"/>
<evidence type="ECO:0000256" key="2">
    <source>
        <dbReference type="ARBA" id="ARBA00010145"/>
    </source>
</evidence>
<dbReference type="InterPro" id="IPR004776">
    <property type="entry name" value="Mem_transp_PIN-like"/>
</dbReference>
<dbReference type="PANTHER" id="PTHR36838:SF3">
    <property type="entry name" value="TRANSPORTER AUXIN EFFLUX CARRIER EC FAMILY"/>
    <property type="match status" value="1"/>
</dbReference>
<dbReference type="Pfam" id="PF03547">
    <property type="entry name" value="Mem_trans"/>
    <property type="match status" value="1"/>
</dbReference>
<evidence type="ECO:0000256" key="7">
    <source>
        <dbReference type="ARBA" id="ARBA00023136"/>
    </source>
</evidence>
<reference evidence="9 10" key="1">
    <citation type="submission" date="2016-12" db="EMBL/GenBank/DDBJ databases">
        <title>The draft genome sequence of HSLHS2.</title>
        <authorList>
            <person name="Hu D."/>
            <person name="Wang L."/>
            <person name="Shao Z."/>
        </authorList>
    </citation>
    <scope>NUCLEOTIDE SEQUENCE [LARGE SCALE GENOMIC DNA]</scope>
    <source>
        <strain evidence="9">MCCC 1A06712</strain>
    </source>
</reference>
<feature type="transmembrane region" description="Helical" evidence="8">
    <location>
        <begin position="167"/>
        <end position="187"/>
    </location>
</feature>
<evidence type="ECO:0000313" key="10">
    <source>
        <dbReference type="Proteomes" id="UP000194664"/>
    </source>
</evidence>
<accession>A0A251X215</accession>
<gene>
    <name evidence="9" type="ORF">BVC71_02695</name>
</gene>
<evidence type="ECO:0000256" key="4">
    <source>
        <dbReference type="ARBA" id="ARBA00022475"/>
    </source>
</evidence>
<feature type="transmembrane region" description="Helical" evidence="8">
    <location>
        <begin position="6"/>
        <end position="23"/>
    </location>
</feature>
<protein>
    <submittedName>
        <fullName evidence="9">Malonate transporter</fullName>
    </submittedName>
</protein>
<name>A0A251X215_9RHOB</name>
<dbReference type="OrthoDB" id="9810457at2"/>
<dbReference type="GO" id="GO:0005886">
    <property type="term" value="C:plasma membrane"/>
    <property type="evidence" value="ECO:0007669"/>
    <property type="project" value="UniProtKB-SubCell"/>
</dbReference>
<feature type="transmembrane region" description="Helical" evidence="8">
    <location>
        <begin position="226"/>
        <end position="247"/>
    </location>
</feature>
<feature type="transmembrane region" description="Helical" evidence="8">
    <location>
        <begin position="285"/>
        <end position="307"/>
    </location>
</feature>
<comment type="caution">
    <text evidence="9">The sequence shown here is derived from an EMBL/GenBank/DDBJ whole genome shotgun (WGS) entry which is preliminary data.</text>
</comment>
<dbReference type="InterPro" id="IPR038770">
    <property type="entry name" value="Na+/solute_symporter_sf"/>
</dbReference>
<comment type="subcellular location">
    <subcellularLocation>
        <location evidence="1">Cell membrane</location>
        <topology evidence="1">Multi-pass membrane protein</topology>
    </subcellularLocation>
</comment>
<comment type="similarity">
    <text evidence="2">Belongs to the auxin efflux carrier (TC 2.A.69) family.</text>
</comment>
<keyword evidence="4" id="KW-1003">Cell membrane</keyword>
<feature type="transmembrane region" description="Helical" evidence="8">
    <location>
        <begin position="68"/>
        <end position="88"/>
    </location>
</feature>
<keyword evidence="3" id="KW-0813">Transport</keyword>
<feature type="transmembrane region" description="Helical" evidence="8">
    <location>
        <begin position="126"/>
        <end position="146"/>
    </location>
</feature>
<dbReference type="GO" id="GO:0055085">
    <property type="term" value="P:transmembrane transport"/>
    <property type="evidence" value="ECO:0007669"/>
    <property type="project" value="InterPro"/>
</dbReference>
<keyword evidence="10" id="KW-1185">Reference proteome</keyword>
<feature type="transmembrane region" description="Helical" evidence="8">
    <location>
        <begin position="30"/>
        <end position="48"/>
    </location>
</feature>
<feature type="transmembrane region" description="Helical" evidence="8">
    <location>
        <begin position="199"/>
        <end position="219"/>
    </location>
</feature>
<feature type="transmembrane region" description="Helical" evidence="8">
    <location>
        <begin position="259"/>
        <end position="278"/>
    </location>
</feature>
<evidence type="ECO:0000256" key="8">
    <source>
        <dbReference type="SAM" id="Phobius"/>
    </source>
</evidence>
<evidence type="ECO:0000256" key="6">
    <source>
        <dbReference type="ARBA" id="ARBA00022989"/>
    </source>
</evidence>
<evidence type="ECO:0000256" key="3">
    <source>
        <dbReference type="ARBA" id="ARBA00022448"/>
    </source>
</evidence>
<dbReference type="Proteomes" id="UP000194664">
    <property type="component" value="Unassembled WGS sequence"/>
</dbReference>
<evidence type="ECO:0000256" key="5">
    <source>
        <dbReference type="ARBA" id="ARBA00022692"/>
    </source>
</evidence>
<evidence type="ECO:0000256" key="1">
    <source>
        <dbReference type="ARBA" id="ARBA00004651"/>
    </source>
</evidence>
<evidence type="ECO:0000313" key="9">
    <source>
        <dbReference type="EMBL" id="OUD10428.1"/>
    </source>
</evidence>
<keyword evidence="5 8" id="KW-0812">Transmembrane</keyword>
<organism evidence="9 10">
    <name type="scientific">Marivivens niveibacter</name>
    <dbReference type="NCBI Taxonomy" id="1930667"/>
    <lineage>
        <taxon>Bacteria</taxon>
        <taxon>Pseudomonadati</taxon>
        <taxon>Pseudomonadota</taxon>
        <taxon>Alphaproteobacteria</taxon>
        <taxon>Rhodobacterales</taxon>
        <taxon>Paracoccaceae</taxon>
        <taxon>Marivivens group</taxon>
        <taxon>Marivivens</taxon>
    </lineage>
</organism>
<keyword evidence="6 8" id="KW-1133">Transmembrane helix</keyword>
<keyword evidence="7 8" id="KW-0472">Membrane</keyword>
<proteinExistence type="inferred from homology"/>
<dbReference type="EMBL" id="MSPP01000001">
    <property type="protein sequence ID" value="OUD10428.1"/>
    <property type="molecule type" value="Genomic_DNA"/>
</dbReference>
<feature type="transmembrane region" description="Helical" evidence="8">
    <location>
        <begin position="95"/>
        <end position="114"/>
    </location>
</feature>